<dbReference type="Proteomes" id="UP000500857">
    <property type="component" value="Chromosome"/>
</dbReference>
<name>A0A6H1TSI7_9CYAN</name>
<evidence type="ECO:0000313" key="2">
    <source>
        <dbReference type="EMBL" id="QIZ69405.1"/>
    </source>
</evidence>
<keyword evidence="1" id="KW-0732">Signal</keyword>
<sequence>MKPKLYQRIGTAIALVLVGAIAPTARAETIQIQPQFSPDPMVVEGRSGGATNSECGYLGDTPNHVLEVGADLPYLRISVEGTNNLSLLIDGPGGRFCVLADSYTEQGPEMSGLWTQGTYQIYIGDRAGEASDYRLYISHTPN</sequence>
<accession>A0A6H1TSI7</accession>
<dbReference type="AlphaFoldDB" id="A0A6H1TSI7"/>
<dbReference type="KEGG" id="oxy:HCG48_01425"/>
<dbReference type="RefSeq" id="WP_168567562.1">
    <property type="nucleotide sequence ID" value="NZ_CP051167.1"/>
</dbReference>
<evidence type="ECO:0000256" key="1">
    <source>
        <dbReference type="SAM" id="SignalP"/>
    </source>
</evidence>
<feature type="chain" id="PRO_5026235241" evidence="1">
    <location>
        <begin position="28"/>
        <end position="142"/>
    </location>
</feature>
<gene>
    <name evidence="2" type="ORF">HCG48_01425</name>
</gene>
<organism evidence="2 3">
    <name type="scientific">Oxynema aestuarii AP17</name>
    <dbReference type="NCBI Taxonomy" id="2064643"/>
    <lineage>
        <taxon>Bacteria</taxon>
        <taxon>Bacillati</taxon>
        <taxon>Cyanobacteriota</taxon>
        <taxon>Cyanophyceae</taxon>
        <taxon>Oscillatoriophycideae</taxon>
        <taxon>Oscillatoriales</taxon>
        <taxon>Oscillatoriaceae</taxon>
        <taxon>Oxynema</taxon>
        <taxon>Oxynema aestuarii</taxon>
    </lineage>
</organism>
<proteinExistence type="predicted"/>
<reference evidence="2 3" key="1">
    <citation type="submission" date="2020-04" db="EMBL/GenBank/DDBJ databases">
        <authorList>
            <person name="Basu S."/>
            <person name="Maruthanayagam V."/>
            <person name="Chakraborty S."/>
            <person name="Pramanik A."/>
            <person name="Mukherjee J."/>
            <person name="Brink B."/>
        </authorList>
    </citation>
    <scope>NUCLEOTIDE SEQUENCE [LARGE SCALE GENOMIC DNA]</scope>
    <source>
        <strain evidence="2 3">AP17</strain>
    </source>
</reference>
<protein>
    <submittedName>
        <fullName evidence="2">Uncharacterized protein</fullName>
    </submittedName>
</protein>
<feature type="signal peptide" evidence="1">
    <location>
        <begin position="1"/>
        <end position="27"/>
    </location>
</feature>
<dbReference type="EMBL" id="CP051167">
    <property type="protein sequence ID" value="QIZ69405.1"/>
    <property type="molecule type" value="Genomic_DNA"/>
</dbReference>
<keyword evidence="3" id="KW-1185">Reference proteome</keyword>
<evidence type="ECO:0000313" key="3">
    <source>
        <dbReference type="Proteomes" id="UP000500857"/>
    </source>
</evidence>